<dbReference type="GO" id="GO:0016235">
    <property type="term" value="C:aggresome"/>
    <property type="evidence" value="ECO:0007669"/>
    <property type="project" value="TreeGrafter"/>
</dbReference>
<evidence type="ECO:0000313" key="8">
    <source>
        <dbReference type="Proteomes" id="UP000192578"/>
    </source>
</evidence>
<keyword evidence="1" id="KW-0479">Metal-binding</keyword>
<dbReference type="InterPro" id="IPR052260">
    <property type="entry name" value="Autophagy_Rcpt_SigReg"/>
</dbReference>
<dbReference type="OrthoDB" id="441278at2759"/>
<comment type="caution">
    <text evidence="7">The sequence shown here is derived from an EMBL/GenBank/DDBJ whole genome shotgun (WGS) entry which is preliminary data.</text>
</comment>
<dbReference type="GO" id="GO:0007032">
    <property type="term" value="P:endosome organization"/>
    <property type="evidence" value="ECO:0007669"/>
    <property type="project" value="TreeGrafter"/>
</dbReference>
<dbReference type="GO" id="GO:0044753">
    <property type="term" value="C:amphisome"/>
    <property type="evidence" value="ECO:0007669"/>
    <property type="project" value="TreeGrafter"/>
</dbReference>
<dbReference type="Gene3D" id="1.10.8.10">
    <property type="entry name" value="DNA helicase RuvA subunit, C-terminal domain"/>
    <property type="match status" value="1"/>
</dbReference>
<evidence type="ECO:0000256" key="5">
    <source>
        <dbReference type="SAM" id="MobiDB-lite"/>
    </source>
</evidence>
<feature type="region of interest" description="Disordered" evidence="5">
    <location>
        <begin position="245"/>
        <end position="280"/>
    </location>
</feature>
<dbReference type="Proteomes" id="UP000192578">
    <property type="component" value="Unassembled WGS sequence"/>
</dbReference>
<feature type="domain" description="ZZ-type" evidence="6">
    <location>
        <begin position="135"/>
        <end position="185"/>
    </location>
</feature>
<reference evidence="8" key="1">
    <citation type="submission" date="2017-01" db="EMBL/GenBank/DDBJ databases">
        <title>Comparative genomics of anhydrobiosis in the tardigrade Hypsibius dujardini.</title>
        <authorList>
            <person name="Yoshida Y."/>
            <person name="Koutsovoulos G."/>
            <person name="Laetsch D."/>
            <person name="Stevens L."/>
            <person name="Kumar S."/>
            <person name="Horikawa D."/>
            <person name="Ishino K."/>
            <person name="Komine S."/>
            <person name="Tomita M."/>
            <person name="Blaxter M."/>
            <person name="Arakawa K."/>
        </authorList>
    </citation>
    <scope>NUCLEOTIDE SEQUENCE [LARGE SCALE GENOMIC DNA]</scope>
    <source>
        <strain evidence="8">Z151</strain>
    </source>
</reference>
<dbReference type="GO" id="GO:0005080">
    <property type="term" value="F:protein kinase C binding"/>
    <property type="evidence" value="ECO:0007669"/>
    <property type="project" value="TreeGrafter"/>
</dbReference>
<dbReference type="Gene3D" id="3.30.60.90">
    <property type="match status" value="1"/>
</dbReference>
<dbReference type="GO" id="GO:0000423">
    <property type="term" value="P:mitophagy"/>
    <property type="evidence" value="ECO:0007669"/>
    <property type="project" value="TreeGrafter"/>
</dbReference>
<dbReference type="InterPro" id="IPR043145">
    <property type="entry name" value="Znf_ZZ_sf"/>
</dbReference>
<dbReference type="PROSITE" id="PS50135">
    <property type="entry name" value="ZF_ZZ_2"/>
    <property type="match status" value="1"/>
</dbReference>
<evidence type="ECO:0000256" key="4">
    <source>
        <dbReference type="PROSITE-ProRule" id="PRU00228"/>
    </source>
</evidence>
<dbReference type="PROSITE" id="PS01357">
    <property type="entry name" value="ZF_ZZ_1"/>
    <property type="match status" value="1"/>
</dbReference>
<gene>
    <name evidence="7" type="ORF">BV898_12307</name>
</gene>
<evidence type="ECO:0000256" key="2">
    <source>
        <dbReference type="ARBA" id="ARBA00022771"/>
    </source>
</evidence>
<dbReference type="PANTHER" id="PTHR15090">
    <property type="entry name" value="SEQUESTOSOME 1-RELATED"/>
    <property type="match status" value="1"/>
</dbReference>
<evidence type="ECO:0000256" key="3">
    <source>
        <dbReference type="ARBA" id="ARBA00022833"/>
    </source>
</evidence>
<dbReference type="EMBL" id="MTYJ01000123">
    <property type="protein sequence ID" value="OQV13455.1"/>
    <property type="molecule type" value="Genomic_DNA"/>
</dbReference>
<dbReference type="Pfam" id="PF00569">
    <property type="entry name" value="ZZ"/>
    <property type="match status" value="1"/>
</dbReference>
<dbReference type="InterPro" id="IPR000433">
    <property type="entry name" value="Znf_ZZ"/>
</dbReference>
<organism evidence="7 8">
    <name type="scientific">Hypsibius exemplaris</name>
    <name type="common">Freshwater tardigrade</name>
    <dbReference type="NCBI Taxonomy" id="2072580"/>
    <lineage>
        <taxon>Eukaryota</taxon>
        <taxon>Metazoa</taxon>
        <taxon>Ecdysozoa</taxon>
        <taxon>Tardigrada</taxon>
        <taxon>Eutardigrada</taxon>
        <taxon>Parachela</taxon>
        <taxon>Hypsibioidea</taxon>
        <taxon>Hypsibiidae</taxon>
        <taxon>Hypsibius</taxon>
    </lineage>
</organism>
<proteinExistence type="predicted"/>
<dbReference type="PANTHER" id="PTHR15090:SF0">
    <property type="entry name" value="SEQUESTOSOME-1"/>
    <property type="match status" value="1"/>
</dbReference>
<sequence length="450" mass="49492">METPNIQQFKVYIEYEAPKAAETRRFNIPLPATESLFLQVNQKITDILGHGNFRLTWKDSDGDYIITQNEDDLKVAVQANTINGLLILFVKENGPPQYQAPPPVAPRLYQGSLQTNRTGSVPPAAVAYPHGVEKHRNVLCDGCDKAILGTRYKCLVCPDYDLCVQCEGKGLHREHDAVAVRKPGQMDWKKLFAARESAYGRATLPPHDGPTVELDLNLNQPLESLLRDVNSQVQRVLRGFMPQDISVSSSTSSSTSSSSSSSVSSSTQVVPSTAVPQPTTQETFTETVVVETVTVPAVLKENAEDNHHRVECIHEVVTERESARPDEKVAESIYPVIFPHLVTEQAESVSFAEARRSSSPVSLVSSVEDEDWAFVSRDAESAVTMKDAVKETQTETKENPSSQIEAALDAMSEMGFKNEGNLLRALLENFHGDIGKVLDTINQTDVCADP</sequence>
<protein>
    <submittedName>
        <fullName evidence="7">Sequestosome-1</fullName>
    </submittedName>
</protein>
<evidence type="ECO:0000256" key="1">
    <source>
        <dbReference type="ARBA" id="ARBA00022723"/>
    </source>
</evidence>
<keyword evidence="8" id="KW-1185">Reference proteome</keyword>
<dbReference type="SUPFAM" id="SSF54277">
    <property type="entry name" value="CAD &amp; PB1 domains"/>
    <property type="match status" value="1"/>
</dbReference>
<dbReference type="GO" id="GO:0008270">
    <property type="term" value="F:zinc ion binding"/>
    <property type="evidence" value="ECO:0007669"/>
    <property type="project" value="UniProtKB-KW"/>
</dbReference>
<dbReference type="InterPro" id="IPR009060">
    <property type="entry name" value="UBA-like_sf"/>
</dbReference>
<keyword evidence="2 4" id="KW-0863">Zinc-finger</keyword>
<dbReference type="GO" id="GO:0035973">
    <property type="term" value="P:aggrephagy"/>
    <property type="evidence" value="ECO:0007669"/>
    <property type="project" value="TreeGrafter"/>
</dbReference>
<name>A0A1W0WE10_HYPEX</name>
<dbReference type="Gene3D" id="3.10.20.90">
    <property type="entry name" value="Phosphatidylinositol 3-kinase Catalytic Subunit, Chain A, domain 1"/>
    <property type="match status" value="1"/>
</dbReference>
<keyword evidence="3" id="KW-0862">Zinc</keyword>
<dbReference type="SMART" id="SM00291">
    <property type="entry name" value="ZnF_ZZ"/>
    <property type="match status" value="1"/>
</dbReference>
<dbReference type="CDD" id="cd02340">
    <property type="entry name" value="ZZ_NBR1_like"/>
    <property type="match status" value="1"/>
</dbReference>
<dbReference type="SUPFAM" id="SSF46934">
    <property type="entry name" value="UBA-like"/>
    <property type="match status" value="1"/>
</dbReference>
<accession>A0A1W0WE10</accession>
<dbReference type="AlphaFoldDB" id="A0A1W0WE10"/>
<feature type="compositionally biased region" description="Low complexity" evidence="5">
    <location>
        <begin position="246"/>
        <end position="280"/>
    </location>
</feature>
<evidence type="ECO:0000313" key="7">
    <source>
        <dbReference type="EMBL" id="OQV13455.1"/>
    </source>
</evidence>
<evidence type="ECO:0000259" key="6">
    <source>
        <dbReference type="PROSITE" id="PS50135"/>
    </source>
</evidence>
<dbReference type="SUPFAM" id="SSF57850">
    <property type="entry name" value="RING/U-box"/>
    <property type="match status" value="1"/>
</dbReference>
<dbReference type="GO" id="GO:0070530">
    <property type="term" value="F:K63-linked polyubiquitin modification-dependent protein binding"/>
    <property type="evidence" value="ECO:0007669"/>
    <property type="project" value="TreeGrafter"/>
</dbReference>